<dbReference type="GeneTree" id="ENSGT00910000148675"/>
<dbReference type="AlphaFoldDB" id="A0A2K6DKY8"/>
<dbReference type="Proteomes" id="UP000233120">
    <property type="component" value="Unassembled WGS sequence"/>
</dbReference>
<reference evidence="1" key="2">
    <citation type="submission" date="2025-09" db="UniProtKB">
        <authorList>
            <consortium name="Ensembl"/>
        </authorList>
    </citation>
    <scope>IDENTIFICATION</scope>
</reference>
<evidence type="ECO:0000313" key="1">
    <source>
        <dbReference type="Ensembl" id="ENSMNEP00000036600.1"/>
    </source>
</evidence>
<accession>A0A2K6DKY8</accession>
<dbReference type="Ensembl" id="ENSMNET00000061066.1">
    <property type="protein sequence ID" value="ENSMNEP00000036600.1"/>
    <property type="gene ID" value="ENSMNEG00000041409.1"/>
</dbReference>
<dbReference type="OMA" id="QSHHFGR"/>
<proteinExistence type="predicted"/>
<sequence length="98" mass="10681">MAVCCLGSLEGGYERSKKEWRGRKGEPDPDLPGLWLEMKKLEASGLRSQSLRQDINASDLLKKCSAGHGGSCLQSHHFGRLRQVDHLKSGVPTAGQHG</sequence>
<reference evidence="1" key="1">
    <citation type="submission" date="2025-08" db="UniProtKB">
        <authorList>
            <consortium name="Ensembl"/>
        </authorList>
    </citation>
    <scope>IDENTIFICATION</scope>
</reference>
<keyword evidence="2" id="KW-1185">Reference proteome</keyword>
<organism evidence="1 2">
    <name type="scientific">Macaca nemestrina</name>
    <name type="common">Pig-tailed macaque</name>
    <dbReference type="NCBI Taxonomy" id="9545"/>
    <lineage>
        <taxon>Eukaryota</taxon>
        <taxon>Metazoa</taxon>
        <taxon>Chordata</taxon>
        <taxon>Craniata</taxon>
        <taxon>Vertebrata</taxon>
        <taxon>Euteleostomi</taxon>
        <taxon>Mammalia</taxon>
        <taxon>Eutheria</taxon>
        <taxon>Euarchontoglires</taxon>
        <taxon>Primates</taxon>
        <taxon>Haplorrhini</taxon>
        <taxon>Catarrhini</taxon>
        <taxon>Cercopithecidae</taxon>
        <taxon>Cercopithecinae</taxon>
        <taxon>Macaca</taxon>
    </lineage>
</organism>
<protein>
    <submittedName>
        <fullName evidence="1">Uncharacterized protein</fullName>
    </submittedName>
</protein>
<name>A0A2K6DKY8_MACNE</name>
<evidence type="ECO:0000313" key="2">
    <source>
        <dbReference type="Proteomes" id="UP000233120"/>
    </source>
</evidence>